<proteinExistence type="predicted"/>
<accession>A0A3S1B364</accession>
<feature type="region of interest" description="Disordered" evidence="1">
    <location>
        <begin position="188"/>
        <end position="258"/>
    </location>
</feature>
<protein>
    <submittedName>
        <fullName evidence="2">Uncharacterized protein</fullName>
    </submittedName>
</protein>
<feature type="compositionally biased region" description="Basic and acidic residues" evidence="1">
    <location>
        <begin position="53"/>
        <end position="69"/>
    </location>
</feature>
<dbReference type="AlphaFoldDB" id="A0A3S1B364"/>
<sequence length="592" mass="66248">MERDLLRMIDEINKTRSLLEEECDMLNELLRPWPQHKTNGTNSEAQNTSSSSSKKEPERREDDLSKEEQEALLTVEKLLQKAQITRQVKTKAEKKSCSSTQGDNFAVLRQSAQGHSEEIDGRHGAKSVSLESPPPSGRSLSKGNSNCNRTCSETQRNSRRGVTTKGIMGAAGAQSSQGLDRNTFTRNRSVESLSQAQHPKSSRGRMSRPTSGKTQHVPVHMSAPFKTENVKMPTRRTNHAQSLSRHSSSRARPDSGLSQRSYKALPAIKHYNSGEHCGADSSKIEDMVKQNGEDAILSVTEDTKTSGDSNLDAAEGPSFSPQLEQRLPSQPGGSGKPMTKMSSLSEPDEAPMESVLQLFTLRRNGSELKIPGKLAKLVSLNKSLREQCSAATLTRRVSPSDSGQQFVERLQGNWTISEELWTRVRAITCVRAHRQLLDMLQGLDLPHLSAQSSYGMLYRAKRTLEFVLSMFASLQEESDYLSQVQFRKEDSPMVENRTDYVTDIPNVAFSDFHQGHENQDVEQCLRSNKEWTELKFTENYLKVQLWLSDLVKSEWWHTLQENTSDPCVLQSLYSLLSSGGQFLPAFVANQNL</sequence>
<feature type="region of interest" description="Disordered" evidence="1">
    <location>
        <begin position="30"/>
        <end position="69"/>
    </location>
</feature>
<feature type="compositionally biased region" description="Polar residues" evidence="1">
    <location>
        <begin position="188"/>
        <end position="199"/>
    </location>
</feature>
<keyword evidence="3" id="KW-1185">Reference proteome</keyword>
<name>A0A3S1B364_ELYCH</name>
<evidence type="ECO:0000313" key="3">
    <source>
        <dbReference type="Proteomes" id="UP000271974"/>
    </source>
</evidence>
<organism evidence="2 3">
    <name type="scientific">Elysia chlorotica</name>
    <name type="common">Eastern emerald elysia</name>
    <name type="synonym">Sea slug</name>
    <dbReference type="NCBI Taxonomy" id="188477"/>
    <lineage>
        <taxon>Eukaryota</taxon>
        <taxon>Metazoa</taxon>
        <taxon>Spiralia</taxon>
        <taxon>Lophotrochozoa</taxon>
        <taxon>Mollusca</taxon>
        <taxon>Gastropoda</taxon>
        <taxon>Heterobranchia</taxon>
        <taxon>Euthyneura</taxon>
        <taxon>Panpulmonata</taxon>
        <taxon>Sacoglossa</taxon>
        <taxon>Placobranchoidea</taxon>
        <taxon>Plakobranchidae</taxon>
        <taxon>Elysia</taxon>
    </lineage>
</organism>
<reference evidence="2 3" key="1">
    <citation type="submission" date="2019-01" db="EMBL/GenBank/DDBJ databases">
        <title>A draft genome assembly of the solar-powered sea slug Elysia chlorotica.</title>
        <authorList>
            <person name="Cai H."/>
            <person name="Li Q."/>
            <person name="Fang X."/>
            <person name="Li J."/>
            <person name="Curtis N.E."/>
            <person name="Altenburger A."/>
            <person name="Shibata T."/>
            <person name="Feng M."/>
            <person name="Maeda T."/>
            <person name="Schwartz J.A."/>
            <person name="Shigenobu S."/>
            <person name="Lundholm N."/>
            <person name="Nishiyama T."/>
            <person name="Yang H."/>
            <person name="Hasebe M."/>
            <person name="Li S."/>
            <person name="Pierce S.K."/>
            <person name="Wang J."/>
        </authorList>
    </citation>
    <scope>NUCLEOTIDE SEQUENCE [LARGE SCALE GENOMIC DNA]</scope>
    <source>
        <strain evidence="2">EC2010</strain>
        <tissue evidence="2">Whole organism of an adult</tissue>
    </source>
</reference>
<feature type="region of interest" description="Disordered" evidence="1">
    <location>
        <begin position="111"/>
        <end position="162"/>
    </location>
</feature>
<gene>
    <name evidence="2" type="ORF">EGW08_017257</name>
</gene>
<feature type="compositionally biased region" description="Polar residues" evidence="1">
    <location>
        <begin position="36"/>
        <end position="48"/>
    </location>
</feature>
<comment type="caution">
    <text evidence="2">The sequence shown here is derived from an EMBL/GenBank/DDBJ whole genome shotgun (WGS) entry which is preliminary data.</text>
</comment>
<feature type="region of interest" description="Disordered" evidence="1">
    <location>
        <begin position="301"/>
        <end position="348"/>
    </location>
</feature>
<dbReference type="Proteomes" id="UP000271974">
    <property type="component" value="Unassembled WGS sequence"/>
</dbReference>
<feature type="compositionally biased region" description="Polar residues" evidence="1">
    <location>
        <begin position="138"/>
        <end position="155"/>
    </location>
</feature>
<evidence type="ECO:0000256" key="1">
    <source>
        <dbReference type="SAM" id="MobiDB-lite"/>
    </source>
</evidence>
<dbReference type="EMBL" id="RQTK01000780">
    <property type="protein sequence ID" value="RUS74990.1"/>
    <property type="molecule type" value="Genomic_DNA"/>
</dbReference>
<dbReference type="OrthoDB" id="6150479at2759"/>
<evidence type="ECO:0000313" key="2">
    <source>
        <dbReference type="EMBL" id="RUS74990.1"/>
    </source>
</evidence>